<dbReference type="Proteomes" id="UP000634136">
    <property type="component" value="Unassembled WGS sequence"/>
</dbReference>
<gene>
    <name evidence="1" type="ORF">G2W53_006602</name>
</gene>
<proteinExistence type="predicted"/>
<sequence length="51" mass="6450">MFCREVELALQERKAKKRLWVESKWRRRMKRSGVWRERKDGKPWRKMMAEA</sequence>
<evidence type="ECO:0000313" key="1">
    <source>
        <dbReference type="EMBL" id="KAF7838120.1"/>
    </source>
</evidence>
<protein>
    <submittedName>
        <fullName evidence="1">Uncharacterized protein</fullName>
    </submittedName>
</protein>
<evidence type="ECO:0000313" key="2">
    <source>
        <dbReference type="Proteomes" id="UP000634136"/>
    </source>
</evidence>
<reference evidence="1" key="1">
    <citation type="submission" date="2020-09" db="EMBL/GenBank/DDBJ databases">
        <title>Genome-Enabled Discovery of Anthraquinone Biosynthesis in Senna tora.</title>
        <authorList>
            <person name="Kang S.-H."/>
            <person name="Pandey R.P."/>
            <person name="Lee C.-M."/>
            <person name="Sim J.-S."/>
            <person name="Jeong J.-T."/>
            <person name="Choi B.-S."/>
            <person name="Jung M."/>
            <person name="Ginzburg D."/>
            <person name="Zhao K."/>
            <person name="Won S.Y."/>
            <person name="Oh T.-J."/>
            <person name="Yu Y."/>
            <person name="Kim N.-H."/>
            <person name="Lee O.R."/>
            <person name="Lee T.-H."/>
            <person name="Bashyal P."/>
            <person name="Kim T.-S."/>
            <person name="Lee W.-H."/>
            <person name="Kawkins C."/>
            <person name="Kim C.-K."/>
            <person name="Kim J.S."/>
            <person name="Ahn B.O."/>
            <person name="Rhee S.Y."/>
            <person name="Sohng J.K."/>
        </authorList>
    </citation>
    <scope>NUCLEOTIDE SEQUENCE</scope>
    <source>
        <tissue evidence="1">Leaf</tissue>
    </source>
</reference>
<accession>A0A834X5D3</accession>
<dbReference type="EMBL" id="JAAIUW010000003">
    <property type="protein sequence ID" value="KAF7838120.1"/>
    <property type="molecule type" value="Genomic_DNA"/>
</dbReference>
<name>A0A834X5D3_9FABA</name>
<comment type="caution">
    <text evidence="1">The sequence shown here is derived from an EMBL/GenBank/DDBJ whole genome shotgun (WGS) entry which is preliminary data.</text>
</comment>
<keyword evidence="2" id="KW-1185">Reference proteome</keyword>
<organism evidence="1 2">
    <name type="scientific">Senna tora</name>
    <dbReference type="NCBI Taxonomy" id="362788"/>
    <lineage>
        <taxon>Eukaryota</taxon>
        <taxon>Viridiplantae</taxon>
        <taxon>Streptophyta</taxon>
        <taxon>Embryophyta</taxon>
        <taxon>Tracheophyta</taxon>
        <taxon>Spermatophyta</taxon>
        <taxon>Magnoliopsida</taxon>
        <taxon>eudicotyledons</taxon>
        <taxon>Gunneridae</taxon>
        <taxon>Pentapetalae</taxon>
        <taxon>rosids</taxon>
        <taxon>fabids</taxon>
        <taxon>Fabales</taxon>
        <taxon>Fabaceae</taxon>
        <taxon>Caesalpinioideae</taxon>
        <taxon>Cassia clade</taxon>
        <taxon>Senna</taxon>
    </lineage>
</organism>
<dbReference type="AlphaFoldDB" id="A0A834X5D3"/>